<evidence type="ECO:0000256" key="1">
    <source>
        <dbReference type="SAM" id="MobiDB-lite"/>
    </source>
</evidence>
<protein>
    <recommendedName>
        <fullName evidence="4">Proteasome assembly chaperone 1</fullName>
    </recommendedName>
</protein>
<evidence type="ECO:0000313" key="3">
    <source>
        <dbReference type="Proteomes" id="UP001497512"/>
    </source>
</evidence>
<reference evidence="2" key="1">
    <citation type="submission" date="2024-02" db="EMBL/GenBank/DDBJ databases">
        <authorList>
            <consortium name="ELIXIR-Norway"/>
            <consortium name="Elixir Norway"/>
        </authorList>
    </citation>
    <scope>NUCLEOTIDE SEQUENCE</scope>
</reference>
<evidence type="ECO:0000313" key="2">
    <source>
        <dbReference type="EMBL" id="CAK9215423.1"/>
    </source>
</evidence>
<dbReference type="PANTHER" id="PTHR37227">
    <property type="entry name" value="OS01G0219000 PROTEIN"/>
    <property type="match status" value="1"/>
</dbReference>
<keyword evidence="3" id="KW-1185">Reference proteome</keyword>
<accession>A0ABP0U8M5</accession>
<proteinExistence type="predicted"/>
<dbReference type="Proteomes" id="UP001497512">
    <property type="component" value="Chromosome 2"/>
</dbReference>
<dbReference type="EMBL" id="OZ019894">
    <property type="protein sequence ID" value="CAK9215423.1"/>
    <property type="molecule type" value="Genomic_DNA"/>
</dbReference>
<sequence length="270" mass="29467">MAGMPDPLTDLPPPSRFDPEDLNSFALGPESVEVSAPFIVWAPSMKKLLQSGVLQPSLLLLSQSNVGAHLLHNLPGKRIIGSIIFPDISMVNNFVEPSPHNKECYLFAVDSDASVVLVSAQYSISPEHSSLWTKTVFKAIQPSRVLILGTIASQHFRGKLSADDPLLFVLETDEQKSEDKDQVAVAPFFPSGSLVDGVAAALITHCQIQGQKACLLMSWPDTNMSVLRLLVSAITTLIHRAIPHTSALNFMVAREATEKRRIQSDSELYV</sequence>
<organism evidence="2 3">
    <name type="scientific">Sphagnum troendelagicum</name>
    <dbReference type="NCBI Taxonomy" id="128251"/>
    <lineage>
        <taxon>Eukaryota</taxon>
        <taxon>Viridiplantae</taxon>
        <taxon>Streptophyta</taxon>
        <taxon>Embryophyta</taxon>
        <taxon>Bryophyta</taxon>
        <taxon>Sphagnophytina</taxon>
        <taxon>Sphagnopsida</taxon>
        <taxon>Sphagnales</taxon>
        <taxon>Sphagnaceae</taxon>
        <taxon>Sphagnum</taxon>
    </lineage>
</organism>
<dbReference type="PANTHER" id="PTHR37227:SF2">
    <property type="entry name" value="OS01G0219000 PROTEIN"/>
    <property type="match status" value="1"/>
</dbReference>
<evidence type="ECO:0008006" key="4">
    <source>
        <dbReference type="Google" id="ProtNLM"/>
    </source>
</evidence>
<gene>
    <name evidence="2" type="ORF">CSSPTR1EN2_LOCUS12724</name>
</gene>
<feature type="region of interest" description="Disordered" evidence="1">
    <location>
        <begin position="1"/>
        <end position="20"/>
    </location>
</feature>
<name>A0ABP0U8M5_9BRYO</name>